<reference evidence="3 4" key="1">
    <citation type="submission" date="2023-07" db="EMBL/GenBank/DDBJ databases">
        <title>Sorghum-associated microbial communities from plants grown in Nebraska, USA.</title>
        <authorList>
            <person name="Schachtman D."/>
        </authorList>
    </citation>
    <scope>NUCLEOTIDE SEQUENCE [LARGE SCALE GENOMIC DNA]</scope>
    <source>
        <strain evidence="3 4">4129</strain>
    </source>
</reference>
<sequence length="418" mass="47812">MKILLMSIGTRGDIEPFLAIGEILSKKEHKLTYAIPEQYSHLIPNKDKYHSFTPEFLALIEGEGGRAVMGGSVGFIKKIKSILRLYKKGMAVNKIMIIQQYDIVKNEEPDLIIYNGKCNYPLLWHLSTGKKIVLISPIPYFIHYIEGNGHTGFDGNYGSFINRLTYKIANFGLVKTIYDAQKILGTKDILFSKKQIKEKLLSEKLIYTLSPSLLIRPMTWSSNVQVLGYHERNKKLDWQPDENLIEFIGKHQKILFLTFGSMINPDPEKTAQKFLSVLSELKIPTIINTAAGGIIQLKEFEEHNLFYFIKQIPYDWILEKCYGIIHHGGSGTTHSGLKNGCVTMIIPHVFDQYGWNNLIFKAGLGPKGISVNKISEKKLKPQIIDLFENESYKIKAVEISKKMKEENFENELYESIMR</sequence>
<name>A0ABU1Y9V1_9FLAO</name>
<feature type="domain" description="Glycosyltransferase family 28 N-terminal" evidence="1">
    <location>
        <begin position="3"/>
        <end position="103"/>
    </location>
</feature>
<gene>
    <name evidence="3" type="ORF">J2W48_002935</name>
</gene>
<comment type="caution">
    <text evidence="3">The sequence shown here is derived from an EMBL/GenBank/DDBJ whole genome shotgun (WGS) entry which is preliminary data.</text>
</comment>
<dbReference type="Pfam" id="PF06722">
    <property type="entry name" value="EryCIII-like_C"/>
    <property type="match status" value="1"/>
</dbReference>
<dbReference type="Gene3D" id="3.40.50.2000">
    <property type="entry name" value="Glycogen Phosphorylase B"/>
    <property type="match status" value="2"/>
</dbReference>
<dbReference type="Proteomes" id="UP001269081">
    <property type="component" value="Unassembled WGS sequence"/>
</dbReference>
<dbReference type="PANTHER" id="PTHR48050:SF13">
    <property type="entry name" value="STEROL 3-BETA-GLUCOSYLTRANSFERASE UGT80A2"/>
    <property type="match status" value="1"/>
</dbReference>
<proteinExistence type="predicted"/>
<dbReference type="CDD" id="cd03784">
    <property type="entry name" value="GT1_Gtf-like"/>
    <property type="match status" value="1"/>
</dbReference>
<dbReference type="InterPro" id="IPR050426">
    <property type="entry name" value="Glycosyltransferase_28"/>
</dbReference>
<feature type="domain" description="Erythromycin biosynthesis protein CIII-like C-terminal" evidence="2">
    <location>
        <begin position="309"/>
        <end position="407"/>
    </location>
</feature>
<dbReference type="Pfam" id="PF03033">
    <property type="entry name" value="Glyco_transf_28"/>
    <property type="match status" value="1"/>
</dbReference>
<protein>
    <submittedName>
        <fullName evidence="3">UDP:flavonoid glycosyltransferase YjiC (YdhE family)</fullName>
    </submittedName>
</protein>
<dbReference type="PANTHER" id="PTHR48050">
    <property type="entry name" value="STEROL 3-BETA-GLUCOSYLTRANSFERASE"/>
    <property type="match status" value="1"/>
</dbReference>
<evidence type="ECO:0000259" key="2">
    <source>
        <dbReference type="Pfam" id="PF06722"/>
    </source>
</evidence>
<evidence type="ECO:0000313" key="3">
    <source>
        <dbReference type="EMBL" id="MDR7210984.1"/>
    </source>
</evidence>
<organism evidence="3 4">
    <name type="scientific">Flavobacterium piscis</name>
    <dbReference type="NCBI Taxonomy" id="1114874"/>
    <lineage>
        <taxon>Bacteria</taxon>
        <taxon>Pseudomonadati</taxon>
        <taxon>Bacteroidota</taxon>
        <taxon>Flavobacteriia</taxon>
        <taxon>Flavobacteriales</taxon>
        <taxon>Flavobacteriaceae</taxon>
        <taxon>Flavobacterium</taxon>
    </lineage>
</organism>
<dbReference type="RefSeq" id="WP_310282327.1">
    <property type="nucleotide sequence ID" value="NZ_JAVDWQ010000009.1"/>
</dbReference>
<dbReference type="InterPro" id="IPR010610">
    <property type="entry name" value="EryCIII-like_C"/>
</dbReference>
<dbReference type="InterPro" id="IPR002213">
    <property type="entry name" value="UDP_glucos_trans"/>
</dbReference>
<keyword evidence="4" id="KW-1185">Reference proteome</keyword>
<dbReference type="SUPFAM" id="SSF53756">
    <property type="entry name" value="UDP-Glycosyltransferase/glycogen phosphorylase"/>
    <property type="match status" value="1"/>
</dbReference>
<dbReference type="InterPro" id="IPR004276">
    <property type="entry name" value="GlycoTrans_28_N"/>
</dbReference>
<dbReference type="EMBL" id="JAVDWQ010000009">
    <property type="protein sequence ID" value="MDR7210984.1"/>
    <property type="molecule type" value="Genomic_DNA"/>
</dbReference>
<evidence type="ECO:0000259" key="1">
    <source>
        <dbReference type="Pfam" id="PF03033"/>
    </source>
</evidence>
<accession>A0ABU1Y9V1</accession>
<evidence type="ECO:0000313" key="4">
    <source>
        <dbReference type="Proteomes" id="UP001269081"/>
    </source>
</evidence>